<dbReference type="HOGENOM" id="CLU_587001_0_0_1"/>
<dbReference type="InterPro" id="IPR052615">
    <property type="entry name" value="FGFRL"/>
</dbReference>
<dbReference type="InterPro" id="IPR007110">
    <property type="entry name" value="Ig-like_dom"/>
</dbReference>
<feature type="region of interest" description="Disordered" evidence="1">
    <location>
        <begin position="148"/>
        <end position="187"/>
    </location>
</feature>
<keyword evidence="2" id="KW-1133">Transmembrane helix</keyword>
<dbReference type="GeneID" id="20209274"/>
<dbReference type="PANTHER" id="PTHR19890:SF10">
    <property type="entry name" value="FIBROBLAST GROWTH FACTOR RECEPTOR-LIKE 1"/>
    <property type="match status" value="1"/>
</dbReference>
<reference evidence="7" key="1">
    <citation type="submission" date="2012-12" db="EMBL/GenBank/DDBJ databases">
        <authorList>
            <person name="Hellsten U."/>
            <person name="Grimwood J."/>
            <person name="Chapman J.A."/>
            <person name="Shapiro H."/>
            <person name="Aerts A."/>
            <person name="Otillar R.P."/>
            <person name="Terry A.Y."/>
            <person name="Boore J.L."/>
            <person name="Simakov O."/>
            <person name="Marletaz F."/>
            <person name="Cho S.-J."/>
            <person name="Edsinger-Gonzales E."/>
            <person name="Havlak P."/>
            <person name="Kuo D.-H."/>
            <person name="Larsson T."/>
            <person name="Lv J."/>
            <person name="Arendt D."/>
            <person name="Savage R."/>
            <person name="Osoegawa K."/>
            <person name="de Jong P."/>
            <person name="Lindberg D.R."/>
            <person name="Seaver E.C."/>
            <person name="Weisblat D.A."/>
            <person name="Putnam N.H."/>
            <person name="Grigoriev I.V."/>
            <person name="Rokhsar D.S."/>
        </authorList>
    </citation>
    <scope>NUCLEOTIDE SEQUENCE</scope>
</reference>
<dbReference type="EMBL" id="KB095934">
    <property type="protein sequence ID" value="ESO09687.1"/>
    <property type="molecule type" value="Genomic_DNA"/>
</dbReference>
<dbReference type="EnsemblMetazoa" id="HelroT183954">
    <property type="protein sequence ID" value="HelroP183954"/>
    <property type="gene ID" value="HelroG183954"/>
</dbReference>
<dbReference type="InterPro" id="IPR003599">
    <property type="entry name" value="Ig_sub"/>
</dbReference>
<dbReference type="InParanoid" id="T1FKC5"/>
<dbReference type="SMART" id="SM00408">
    <property type="entry name" value="IGc2"/>
    <property type="match status" value="1"/>
</dbReference>
<name>T1FKC5_HELRO</name>
<dbReference type="SMART" id="SM00409">
    <property type="entry name" value="IG"/>
    <property type="match status" value="1"/>
</dbReference>
<protein>
    <recommendedName>
        <fullName evidence="4">Ig-like domain-containing protein</fullName>
    </recommendedName>
</protein>
<dbReference type="KEGG" id="hro:HELRODRAFT_183954"/>
<feature type="compositionally biased region" description="Low complexity" evidence="1">
    <location>
        <begin position="167"/>
        <end position="187"/>
    </location>
</feature>
<evidence type="ECO:0000256" key="3">
    <source>
        <dbReference type="SAM" id="SignalP"/>
    </source>
</evidence>
<keyword evidence="2" id="KW-0472">Membrane</keyword>
<dbReference type="PANTHER" id="PTHR19890">
    <property type="entry name" value="FIBROBLAST GROWTH FACTOR RECEPTOR"/>
    <property type="match status" value="1"/>
</dbReference>
<reference evidence="6" key="3">
    <citation type="submission" date="2015-06" db="UniProtKB">
        <authorList>
            <consortium name="EnsemblMetazoa"/>
        </authorList>
    </citation>
    <scope>IDENTIFICATION</scope>
</reference>
<dbReference type="PROSITE" id="PS50835">
    <property type="entry name" value="IG_LIKE"/>
    <property type="match status" value="1"/>
</dbReference>
<keyword evidence="3" id="KW-0732">Signal</keyword>
<evidence type="ECO:0000256" key="2">
    <source>
        <dbReference type="SAM" id="Phobius"/>
    </source>
</evidence>
<dbReference type="InterPro" id="IPR036179">
    <property type="entry name" value="Ig-like_dom_sf"/>
</dbReference>
<dbReference type="RefSeq" id="XP_009012211.1">
    <property type="nucleotide sequence ID" value="XM_009013963.1"/>
</dbReference>
<sequence length="526" mass="59252">MMLTFQMAPLISILILWTVSVEARKLKQNIATRDPPFMEKHYQQLHLTKTGKPIKLECPISEPQHNIFIIWEKQVTSDHSKTPTDYYNSSHSVISYQKVVPSLVRNGRLRIKNAKVEDAGTYRCTAINGFGSSVAHFRVVVARESKEEEIKTTDVPSDTTGSTFVQSSNKPPIISTSSPTSTTQTSSSSSLIDFSSTHFFFSNMDSQWTMNKLGLILASGLVSLAGLVVLATYIINNCKMNGGPVFRSNGSDYILRRFLSMPDEHVFNHNNNNVNHYCNATTTILHRPTNDRNVLSMPAIDTIASLEPRIHNMSKKYSNNDYRVVTVQQASTLPIHHHIPINHPIPRTHEYFTNLPEQYISAYCDISQNHITPNNLVSNFTNTATSPSTFNNRTMMVNILSRFISSLNNNVINIGSRRSSVHNDRDVECGRSGSNRIYNINRIPRNINKNNHINNNCVNNSHVSNNNYINVKNYITNKNIINGGNNPIGVHRPSFTRYHWMVNNHPDIISTTTSLNSARATINISP</sequence>
<dbReference type="AlphaFoldDB" id="T1FKC5"/>
<keyword evidence="2" id="KW-0812">Transmembrane</keyword>
<accession>T1FKC5</accession>
<dbReference type="CTD" id="20209274"/>
<dbReference type="EMBL" id="AMQM01009091">
    <property type="status" value="NOT_ANNOTATED_CDS"/>
    <property type="molecule type" value="Genomic_DNA"/>
</dbReference>
<keyword evidence="7" id="KW-1185">Reference proteome</keyword>
<feature type="domain" description="Ig-like" evidence="4">
    <location>
        <begin position="35"/>
        <end position="142"/>
    </location>
</feature>
<feature type="compositionally biased region" description="Polar residues" evidence="1">
    <location>
        <begin position="154"/>
        <end position="166"/>
    </location>
</feature>
<evidence type="ECO:0000313" key="6">
    <source>
        <dbReference type="EnsemblMetazoa" id="HelroP183954"/>
    </source>
</evidence>
<evidence type="ECO:0000259" key="4">
    <source>
        <dbReference type="PROSITE" id="PS50835"/>
    </source>
</evidence>
<dbReference type="OrthoDB" id="6084240at2759"/>
<reference evidence="5 7" key="2">
    <citation type="journal article" date="2013" name="Nature">
        <title>Insights into bilaterian evolution from three spiralian genomes.</title>
        <authorList>
            <person name="Simakov O."/>
            <person name="Marletaz F."/>
            <person name="Cho S.J."/>
            <person name="Edsinger-Gonzales E."/>
            <person name="Havlak P."/>
            <person name="Hellsten U."/>
            <person name="Kuo D.H."/>
            <person name="Larsson T."/>
            <person name="Lv J."/>
            <person name="Arendt D."/>
            <person name="Savage R."/>
            <person name="Osoegawa K."/>
            <person name="de Jong P."/>
            <person name="Grimwood J."/>
            <person name="Chapman J.A."/>
            <person name="Shapiro H."/>
            <person name="Aerts A."/>
            <person name="Otillar R.P."/>
            <person name="Terry A.Y."/>
            <person name="Boore J.L."/>
            <person name="Grigoriev I.V."/>
            <person name="Lindberg D.R."/>
            <person name="Seaver E.C."/>
            <person name="Weisblat D.A."/>
            <person name="Putnam N.H."/>
            <person name="Rokhsar D.S."/>
        </authorList>
    </citation>
    <scope>NUCLEOTIDE SEQUENCE</scope>
</reference>
<dbReference type="CDD" id="cd00096">
    <property type="entry name" value="Ig"/>
    <property type="match status" value="1"/>
</dbReference>
<dbReference type="InterPro" id="IPR013106">
    <property type="entry name" value="Ig_V-set"/>
</dbReference>
<organism evidence="6 7">
    <name type="scientific">Helobdella robusta</name>
    <name type="common">Californian leech</name>
    <dbReference type="NCBI Taxonomy" id="6412"/>
    <lineage>
        <taxon>Eukaryota</taxon>
        <taxon>Metazoa</taxon>
        <taxon>Spiralia</taxon>
        <taxon>Lophotrochozoa</taxon>
        <taxon>Annelida</taxon>
        <taxon>Clitellata</taxon>
        <taxon>Hirudinea</taxon>
        <taxon>Rhynchobdellida</taxon>
        <taxon>Glossiphoniidae</taxon>
        <taxon>Helobdella</taxon>
    </lineage>
</organism>
<gene>
    <name evidence="6" type="primary">20209274</name>
    <name evidence="5" type="ORF">HELRODRAFT_183954</name>
</gene>
<dbReference type="InterPro" id="IPR013783">
    <property type="entry name" value="Ig-like_fold"/>
</dbReference>
<evidence type="ECO:0000313" key="5">
    <source>
        <dbReference type="EMBL" id="ESO09687.1"/>
    </source>
</evidence>
<dbReference type="SUPFAM" id="SSF48726">
    <property type="entry name" value="Immunoglobulin"/>
    <property type="match status" value="1"/>
</dbReference>
<dbReference type="InterPro" id="IPR003598">
    <property type="entry name" value="Ig_sub2"/>
</dbReference>
<dbReference type="STRING" id="6412.T1FKC5"/>
<feature type="signal peptide" evidence="3">
    <location>
        <begin position="1"/>
        <end position="23"/>
    </location>
</feature>
<dbReference type="Gene3D" id="2.60.40.10">
    <property type="entry name" value="Immunoglobulins"/>
    <property type="match status" value="1"/>
</dbReference>
<evidence type="ECO:0000313" key="7">
    <source>
        <dbReference type="Proteomes" id="UP000015101"/>
    </source>
</evidence>
<feature type="chain" id="PRO_5010980757" description="Ig-like domain-containing protein" evidence="3">
    <location>
        <begin position="24"/>
        <end position="526"/>
    </location>
</feature>
<proteinExistence type="predicted"/>
<dbReference type="Pfam" id="PF07686">
    <property type="entry name" value="V-set"/>
    <property type="match status" value="1"/>
</dbReference>
<evidence type="ECO:0000256" key="1">
    <source>
        <dbReference type="SAM" id="MobiDB-lite"/>
    </source>
</evidence>
<dbReference type="Proteomes" id="UP000015101">
    <property type="component" value="Unassembled WGS sequence"/>
</dbReference>
<feature type="transmembrane region" description="Helical" evidence="2">
    <location>
        <begin position="213"/>
        <end position="235"/>
    </location>
</feature>